<feature type="transmembrane region" description="Helical" evidence="2">
    <location>
        <begin position="299"/>
        <end position="327"/>
    </location>
</feature>
<evidence type="ECO:0000313" key="3">
    <source>
        <dbReference type="EMBL" id="OEH78755.1"/>
    </source>
</evidence>
<evidence type="ECO:0000256" key="2">
    <source>
        <dbReference type="SAM" id="Phobius"/>
    </source>
</evidence>
<keyword evidence="2" id="KW-1133">Transmembrane helix</keyword>
<comment type="caution">
    <text evidence="3">The sequence shown here is derived from an EMBL/GenBank/DDBJ whole genome shotgun (WGS) entry which is preliminary data.</text>
</comment>
<evidence type="ECO:0000313" key="4">
    <source>
        <dbReference type="Proteomes" id="UP000095192"/>
    </source>
</evidence>
<accession>A0A1D3D5M6</accession>
<dbReference type="EMBL" id="JROU02000633">
    <property type="protein sequence ID" value="OEH78755.1"/>
    <property type="molecule type" value="Genomic_DNA"/>
</dbReference>
<dbReference type="InParanoid" id="A0A1D3D5M6"/>
<feature type="compositionally biased region" description="Basic and acidic residues" evidence="1">
    <location>
        <begin position="102"/>
        <end position="126"/>
    </location>
</feature>
<feature type="compositionally biased region" description="Low complexity" evidence="1">
    <location>
        <begin position="54"/>
        <end position="69"/>
    </location>
</feature>
<keyword evidence="2" id="KW-0812">Transmembrane</keyword>
<evidence type="ECO:0000256" key="1">
    <source>
        <dbReference type="SAM" id="MobiDB-lite"/>
    </source>
</evidence>
<dbReference type="VEuPathDB" id="ToxoDB:cyc_07950"/>
<feature type="region of interest" description="Disordered" evidence="1">
    <location>
        <begin position="54"/>
        <end position="170"/>
    </location>
</feature>
<feature type="compositionally biased region" description="Pro residues" evidence="1">
    <location>
        <begin position="90"/>
        <end position="101"/>
    </location>
</feature>
<feature type="compositionally biased region" description="Low complexity" evidence="1">
    <location>
        <begin position="589"/>
        <end position="599"/>
    </location>
</feature>
<keyword evidence="4" id="KW-1185">Reference proteome</keyword>
<dbReference type="VEuPathDB" id="ToxoDB:LOC34622524"/>
<dbReference type="AlphaFoldDB" id="A0A1D3D5M6"/>
<feature type="transmembrane region" description="Helical" evidence="2">
    <location>
        <begin position="415"/>
        <end position="438"/>
    </location>
</feature>
<proteinExistence type="predicted"/>
<organism evidence="3 4">
    <name type="scientific">Cyclospora cayetanensis</name>
    <dbReference type="NCBI Taxonomy" id="88456"/>
    <lineage>
        <taxon>Eukaryota</taxon>
        <taxon>Sar</taxon>
        <taxon>Alveolata</taxon>
        <taxon>Apicomplexa</taxon>
        <taxon>Conoidasida</taxon>
        <taxon>Coccidia</taxon>
        <taxon>Eucoccidiorida</taxon>
        <taxon>Eimeriorina</taxon>
        <taxon>Eimeriidae</taxon>
        <taxon>Cyclospora</taxon>
    </lineage>
</organism>
<sequence>MRLLPIVGWATDVTERPFAFYVEIPNKRRLVLSGRHEEISLAWLLEIQRAAAGTGAVSGRRSRSSSSTRNELYALSPRPFSRKNSLSPLPGAPLGPPGPAHHPPEMRMFRADGEDRSHDGSFREPESASQALQREIPSLPDSEASRTNAGAALEASHPHSSLSNRQCPDKEVRREETVLEDLRIWRFWSLTFTSRGHLGVRVACRLGGLLLTPSSGSQKEAELRLRLLLKVGVGCSWLLGLRDEIRLLSLVFLVAAGSLVPLRLVCSLSRFLAVLGGGEDLVESPREVSSWRPPWYSELLLALLEGVRGVAAAAATLLLLLASFWIIRRMVVRDRHASEKKSPEGPPALKAACLAKGSPGSLLLSAIPSDAVPSFSAEGGPPDPSLLAVGGPFLMECTTSKWGTLRRASEKALQLIKLIGSLSAAFLGGAFGILILAATRLLGVSPRLRRVSWCASVEGGGYLLLSQLSPLPAHPPETSQEGSEKGPLTAALGAQVWGWACTALQFVLEMFGEPSPWEASTDAVGGYEAFLFTPVPLSPGRAVPLELDRLQELQQQQRCSLASLRFVGAPDRVRKAGRCMDTPRPPRASSSFEGAPSSSDDLGPFAGGLDAGGLEELSADPPVWPTQVERGPCLVTWIGALRWGPPGTPVWLEALLTIRRAETILGTLLSQNDALRGLHAGVPSAAFST</sequence>
<gene>
    <name evidence="3" type="ORF">cyc_07950</name>
</gene>
<dbReference type="Proteomes" id="UP000095192">
    <property type="component" value="Unassembled WGS sequence"/>
</dbReference>
<protein>
    <submittedName>
        <fullName evidence="3">Phosphatidylinositol transfer protein beta</fullName>
    </submittedName>
</protein>
<feature type="region of interest" description="Disordered" evidence="1">
    <location>
        <begin position="576"/>
        <end position="606"/>
    </location>
</feature>
<name>A0A1D3D5M6_9EIME</name>
<keyword evidence="2" id="KW-0472">Membrane</keyword>
<reference evidence="3 4" key="1">
    <citation type="journal article" date="2016" name="BMC Genomics">
        <title>Comparative genomics reveals Cyclospora cayetanensis possesses coccidia-like metabolism and invasion components but unique surface antigens.</title>
        <authorList>
            <person name="Liu S."/>
            <person name="Wang L."/>
            <person name="Zheng H."/>
            <person name="Xu Z."/>
            <person name="Roellig D.M."/>
            <person name="Li N."/>
            <person name="Frace M.A."/>
            <person name="Tang K."/>
            <person name="Arrowood M.J."/>
            <person name="Moss D.M."/>
            <person name="Zhang L."/>
            <person name="Feng Y."/>
            <person name="Xiao L."/>
        </authorList>
    </citation>
    <scope>NUCLEOTIDE SEQUENCE [LARGE SCALE GENOMIC DNA]</scope>
    <source>
        <strain evidence="3 4">CHN_HEN01</strain>
    </source>
</reference>